<protein>
    <submittedName>
        <fullName evidence="5">p-loop containing nucleoside triphosphate hydrolase protein</fullName>
    </submittedName>
</protein>
<dbReference type="PROSITE" id="PS00486">
    <property type="entry name" value="DNA_MISMATCH_REPAIR_2"/>
    <property type="match status" value="1"/>
</dbReference>
<feature type="domain" description="DNA mismatch repair proteins mutS family" evidence="4">
    <location>
        <begin position="339"/>
        <end position="355"/>
    </location>
</feature>
<evidence type="ECO:0000313" key="6">
    <source>
        <dbReference type="Proteomes" id="UP000095751"/>
    </source>
</evidence>
<dbReference type="GO" id="GO:0030983">
    <property type="term" value="F:mismatched DNA binding"/>
    <property type="evidence" value="ECO:0007669"/>
    <property type="project" value="InterPro"/>
</dbReference>
<dbReference type="SMART" id="SM00382">
    <property type="entry name" value="AAA"/>
    <property type="match status" value="1"/>
</dbReference>
<keyword evidence="6" id="KW-1185">Reference proteome</keyword>
<dbReference type="AlphaFoldDB" id="A0A1E7FVZ7"/>
<dbReference type="InterPro" id="IPR045076">
    <property type="entry name" value="MutS"/>
</dbReference>
<dbReference type="GO" id="GO:0005524">
    <property type="term" value="F:ATP binding"/>
    <property type="evidence" value="ECO:0007669"/>
    <property type="project" value="UniProtKB-KW"/>
</dbReference>
<dbReference type="OrthoDB" id="1924787at2759"/>
<dbReference type="SUPFAM" id="SSF48334">
    <property type="entry name" value="DNA repair protein MutS, domain III"/>
    <property type="match status" value="1"/>
</dbReference>
<dbReference type="InterPro" id="IPR003593">
    <property type="entry name" value="AAA+_ATPase"/>
</dbReference>
<evidence type="ECO:0000256" key="3">
    <source>
        <dbReference type="ARBA" id="ARBA00023125"/>
    </source>
</evidence>
<reference evidence="5 6" key="1">
    <citation type="submission" date="2016-09" db="EMBL/GenBank/DDBJ databases">
        <title>Extensive genetic diversity and differential bi-allelic expression allows diatom success in the polar Southern Ocean.</title>
        <authorList>
            <consortium name="DOE Joint Genome Institute"/>
            <person name="Mock T."/>
            <person name="Otillar R.P."/>
            <person name="Strauss J."/>
            <person name="Dupont C."/>
            <person name="Frickenhaus S."/>
            <person name="Maumus F."/>
            <person name="Mcmullan M."/>
            <person name="Sanges R."/>
            <person name="Schmutz J."/>
            <person name="Toseland A."/>
            <person name="Valas R."/>
            <person name="Veluchamy A."/>
            <person name="Ward B.J."/>
            <person name="Allen A."/>
            <person name="Barry K."/>
            <person name="Falciatore A."/>
            <person name="Ferrante M."/>
            <person name="Fortunato A.E."/>
            <person name="Gloeckner G."/>
            <person name="Gruber A."/>
            <person name="Hipkin R."/>
            <person name="Janech M."/>
            <person name="Kroth P."/>
            <person name="Leese F."/>
            <person name="Lindquist E."/>
            <person name="Lyon B.R."/>
            <person name="Martin J."/>
            <person name="Mayer C."/>
            <person name="Parker M."/>
            <person name="Quesneville H."/>
            <person name="Raymond J."/>
            <person name="Uhlig C."/>
            <person name="Valentin K.U."/>
            <person name="Worden A.Z."/>
            <person name="Armbrust E.V."/>
            <person name="Bowler C."/>
            <person name="Green B."/>
            <person name="Moulton V."/>
            <person name="Van Oosterhout C."/>
            <person name="Grigoriev I."/>
        </authorList>
    </citation>
    <scope>NUCLEOTIDE SEQUENCE [LARGE SCALE GENOMIC DNA]</scope>
    <source>
        <strain evidence="5 6">CCMP1102</strain>
    </source>
</reference>
<dbReference type="KEGG" id="fcy:FRACYDRAFT_179483"/>
<keyword evidence="1" id="KW-0547">Nucleotide-binding</keyword>
<proteinExistence type="predicted"/>
<dbReference type="PANTHER" id="PTHR48466:SF2">
    <property type="entry name" value="OS10G0509000 PROTEIN"/>
    <property type="match status" value="1"/>
</dbReference>
<dbReference type="EMBL" id="KV784353">
    <property type="protein sequence ID" value="OEU22331.1"/>
    <property type="molecule type" value="Genomic_DNA"/>
</dbReference>
<dbReference type="InterPro" id="IPR000432">
    <property type="entry name" value="DNA_mismatch_repair_MutS_C"/>
</dbReference>
<dbReference type="SUPFAM" id="SSF52540">
    <property type="entry name" value="P-loop containing nucleoside triphosphate hydrolases"/>
    <property type="match status" value="1"/>
</dbReference>
<dbReference type="GO" id="GO:0016787">
    <property type="term" value="F:hydrolase activity"/>
    <property type="evidence" value="ECO:0007669"/>
    <property type="project" value="UniProtKB-KW"/>
</dbReference>
<keyword evidence="3" id="KW-0238">DNA-binding</keyword>
<evidence type="ECO:0000313" key="5">
    <source>
        <dbReference type="EMBL" id="OEU22331.1"/>
    </source>
</evidence>
<name>A0A1E7FVZ7_9STRA</name>
<dbReference type="Gene3D" id="3.40.50.300">
    <property type="entry name" value="P-loop containing nucleotide triphosphate hydrolases"/>
    <property type="match status" value="1"/>
</dbReference>
<accession>A0A1E7FVZ7</accession>
<evidence type="ECO:0000259" key="4">
    <source>
        <dbReference type="PROSITE" id="PS00486"/>
    </source>
</evidence>
<evidence type="ECO:0000256" key="2">
    <source>
        <dbReference type="ARBA" id="ARBA00022840"/>
    </source>
</evidence>
<dbReference type="GO" id="GO:0140664">
    <property type="term" value="F:ATP-dependent DNA damage sensor activity"/>
    <property type="evidence" value="ECO:0007669"/>
    <property type="project" value="InterPro"/>
</dbReference>
<keyword evidence="5" id="KW-0378">Hydrolase</keyword>
<organism evidence="5 6">
    <name type="scientific">Fragilariopsis cylindrus CCMP1102</name>
    <dbReference type="NCBI Taxonomy" id="635003"/>
    <lineage>
        <taxon>Eukaryota</taxon>
        <taxon>Sar</taxon>
        <taxon>Stramenopiles</taxon>
        <taxon>Ochrophyta</taxon>
        <taxon>Bacillariophyta</taxon>
        <taxon>Bacillariophyceae</taxon>
        <taxon>Bacillariophycidae</taxon>
        <taxon>Bacillariales</taxon>
        <taxon>Bacillariaceae</taxon>
        <taxon>Fragilariopsis</taxon>
    </lineage>
</organism>
<dbReference type="Pfam" id="PF00488">
    <property type="entry name" value="MutS_V"/>
    <property type="match status" value="1"/>
</dbReference>
<keyword evidence="2" id="KW-0067">ATP-binding</keyword>
<dbReference type="InterPro" id="IPR027417">
    <property type="entry name" value="P-loop_NTPase"/>
</dbReference>
<dbReference type="InParanoid" id="A0A1E7FVZ7"/>
<dbReference type="PANTHER" id="PTHR48466">
    <property type="entry name" value="OS10G0509000 PROTEIN-RELATED"/>
    <property type="match status" value="1"/>
</dbReference>
<gene>
    <name evidence="5" type="ORF">FRACYDRAFT_179483</name>
</gene>
<dbReference type="SMART" id="SM00534">
    <property type="entry name" value="MUTSac"/>
    <property type="match status" value="1"/>
</dbReference>
<dbReference type="Proteomes" id="UP000095751">
    <property type="component" value="Unassembled WGS sequence"/>
</dbReference>
<dbReference type="GO" id="GO:0006298">
    <property type="term" value="P:mismatch repair"/>
    <property type="evidence" value="ECO:0007669"/>
    <property type="project" value="InterPro"/>
</dbReference>
<dbReference type="InterPro" id="IPR036187">
    <property type="entry name" value="DNA_mismatch_repair_MutS_sf"/>
</dbReference>
<feature type="non-terminal residue" evidence="5">
    <location>
        <position position="473"/>
    </location>
</feature>
<sequence length="473" mass="51246">MTDSRREGEENLSSSPSSSALFVEIPHIVDGIKLNTTLQNLLEEAFDDEGKLSGKTFPFLGQLRAKVRTMKADILQTLDSIVQLPSIKSKLALESGGPLISEVASSNGAGRLVLPINPKYASALGIVHDSSRSGKTVYVEPSEIVGPTNDLRVVERDLEAEEARVWRLLTEQVWNNQRDLRASVQAVAQLDLCVARYTLGQRLEGVIPDVQDEGIISLRNAKHPVLLLRKMEKVVGSDISLGVDGKQGLVLTGPNSGGKTLILKLLGLLALMSRSGIPIPAEHGDMDGVYLPRVDFFDPVLADIGDIQSVDSDLSTFSGHMYICREVLALTKGGNGKNSLVLMDELGSGTDPNQGVAIAQALLEALLDTGCRVVITTHYMALKQLASSDDRFSVGGMQFVGGRPTYKLLPGVVGESYALAVAERLQLPQTVLDRASELLDSETRQMGDLISDLEDQKLLIDEQVVEIEERKKE</sequence>
<evidence type="ECO:0000256" key="1">
    <source>
        <dbReference type="ARBA" id="ARBA00022741"/>
    </source>
</evidence>